<evidence type="ECO:0000259" key="1">
    <source>
        <dbReference type="Pfam" id="PF09346"/>
    </source>
</evidence>
<keyword evidence="3" id="KW-1185">Reference proteome</keyword>
<protein>
    <recommendedName>
        <fullName evidence="1">Knr4/Smi1-like domain-containing protein</fullName>
    </recommendedName>
</protein>
<evidence type="ECO:0000313" key="2">
    <source>
        <dbReference type="EMBL" id="GAA2737248.1"/>
    </source>
</evidence>
<dbReference type="EMBL" id="BAAATZ010000034">
    <property type="protein sequence ID" value="GAA2737248.1"/>
    <property type="molecule type" value="Genomic_DNA"/>
</dbReference>
<organism evidence="2 3">
    <name type="scientific">Actinocorallia aurantiaca</name>
    <dbReference type="NCBI Taxonomy" id="46204"/>
    <lineage>
        <taxon>Bacteria</taxon>
        <taxon>Bacillati</taxon>
        <taxon>Actinomycetota</taxon>
        <taxon>Actinomycetes</taxon>
        <taxon>Streptosporangiales</taxon>
        <taxon>Thermomonosporaceae</taxon>
        <taxon>Actinocorallia</taxon>
    </lineage>
</organism>
<name>A0ABN3UQY0_9ACTN</name>
<dbReference type="InterPro" id="IPR018958">
    <property type="entry name" value="Knr4/Smi1-like_dom"/>
</dbReference>
<dbReference type="InterPro" id="IPR037883">
    <property type="entry name" value="Knr4/Smi1-like_sf"/>
</dbReference>
<reference evidence="2 3" key="1">
    <citation type="journal article" date="2019" name="Int. J. Syst. Evol. Microbiol.">
        <title>The Global Catalogue of Microorganisms (GCM) 10K type strain sequencing project: providing services to taxonomists for standard genome sequencing and annotation.</title>
        <authorList>
            <consortium name="The Broad Institute Genomics Platform"/>
            <consortium name="The Broad Institute Genome Sequencing Center for Infectious Disease"/>
            <person name="Wu L."/>
            <person name="Ma J."/>
        </authorList>
    </citation>
    <scope>NUCLEOTIDE SEQUENCE [LARGE SCALE GENOMIC DNA]</scope>
    <source>
        <strain evidence="2 3">JCM 8201</strain>
    </source>
</reference>
<sequence>MRYPWRVNDDQIIRRLKDAVSWWGIRRASAEDVAEVEAAVGYPMPPLLKRIYLEVADGGEGGCLLVLSLTEPEYCCDGDQGEHAEPLLSECLSWVESFPRHRLDRSPTLVPLTGGCDTWTLIDYSTPQGNIWSWESSRLSDEDLTFAEWLVAKLDEWDASAKRMSEPVDMADLPW</sequence>
<dbReference type="SUPFAM" id="SSF160631">
    <property type="entry name" value="SMI1/KNR4-like"/>
    <property type="match status" value="1"/>
</dbReference>
<proteinExistence type="predicted"/>
<accession>A0ABN3UQY0</accession>
<comment type="caution">
    <text evidence="2">The sequence shown here is derived from an EMBL/GenBank/DDBJ whole genome shotgun (WGS) entry which is preliminary data.</text>
</comment>
<dbReference type="Pfam" id="PF09346">
    <property type="entry name" value="SMI1_KNR4"/>
    <property type="match status" value="1"/>
</dbReference>
<gene>
    <name evidence="2" type="ORF">GCM10010439_66530</name>
</gene>
<evidence type="ECO:0000313" key="3">
    <source>
        <dbReference type="Proteomes" id="UP001501842"/>
    </source>
</evidence>
<dbReference type="Proteomes" id="UP001501842">
    <property type="component" value="Unassembled WGS sequence"/>
</dbReference>
<feature type="domain" description="Knr4/Smi1-like" evidence="1">
    <location>
        <begin position="28"/>
        <end position="149"/>
    </location>
</feature>